<dbReference type="EMBL" id="CM044708">
    <property type="protein sequence ID" value="KAI5647994.1"/>
    <property type="molecule type" value="Genomic_DNA"/>
</dbReference>
<comment type="caution">
    <text evidence="1">The sequence shown here is derived from an EMBL/GenBank/DDBJ whole genome shotgun (WGS) entry which is preliminary data.</text>
</comment>
<name>A0ACB9ZKS6_CATRO</name>
<reference evidence="2" key="1">
    <citation type="journal article" date="2023" name="Nat. Plants">
        <title>Single-cell RNA sequencing provides a high-resolution roadmap for understanding the multicellular compartmentation of specialized metabolism.</title>
        <authorList>
            <person name="Sun S."/>
            <person name="Shen X."/>
            <person name="Li Y."/>
            <person name="Li Y."/>
            <person name="Wang S."/>
            <person name="Li R."/>
            <person name="Zhang H."/>
            <person name="Shen G."/>
            <person name="Guo B."/>
            <person name="Wei J."/>
            <person name="Xu J."/>
            <person name="St-Pierre B."/>
            <person name="Chen S."/>
            <person name="Sun C."/>
        </authorList>
    </citation>
    <scope>NUCLEOTIDE SEQUENCE [LARGE SCALE GENOMIC DNA]</scope>
</reference>
<dbReference type="Proteomes" id="UP001060085">
    <property type="component" value="Linkage Group LG08"/>
</dbReference>
<organism evidence="1 2">
    <name type="scientific">Catharanthus roseus</name>
    <name type="common">Madagascar periwinkle</name>
    <name type="synonym">Vinca rosea</name>
    <dbReference type="NCBI Taxonomy" id="4058"/>
    <lineage>
        <taxon>Eukaryota</taxon>
        <taxon>Viridiplantae</taxon>
        <taxon>Streptophyta</taxon>
        <taxon>Embryophyta</taxon>
        <taxon>Tracheophyta</taxon>
        <taxon>Spermatophyta</taxon>
        <taxon>Magnoliopsida</taxon>
        <taxon>eudicotyledons</taxon>
        <taxon>Gunneridae</taxon>
        <taxon>Pentapetalae</taxon>
        <taxon>asterids</taxon>
        <taxon>lamiids</taxon>
        <taxon>Gentianales</taxon>
        <taxon>Apocynaceae</taxon>
        <taxon>Rauvolfioideae</taxon>
        <taxon>Vinceae</taxon>
        <taxon>Catharanthinae</taxon>
        <taxon>Catharanthus</taxon>
    </lineage>
</organism>
<keyword evidence="2" id="KW-1185">Reference proteome</keyword>
<gene>
    <name evidence="1" type="ORF">M9H77_33999</name>
</gene>
<evidence type="ECO:0000313" key="2">
    <source>
        <dbReference type="Proteomes" id="UP001060085"/>
    </source>
</evidence>
<accession>A0ACB9ZKS6</accession>
<sequence length="150" mass="17459">MKETLPTQHCSVKKKKREIHRSVYINIMASRLTQFRDKAAEASKCAARYGCEYYKKLVERNERYVQEPPTIEKCQLLAKQLLYTRLASIPHRREAFWKEIEGVKKHLKEERPEMKLEDAGIAALFGFECLAWFCAGEIIGRGFTILGYSV</sequence>
<proteinExistence type="predicted"/>
<evidence type="ECO:0000313" key="1">
    <source>
        <dbReference type="EMBL" id="KAI5647994.1"/>
    </source>
</evidence>
<protein>
    <submittedName>
        <fullName evidence="1">Uncharacterized protein</fullName>
    </submittedName>
</protein>